<dbReference type="Proteomes" id="UP001187346">
    <property type="component" value="Unassembled WGS sequence"/>
</dbReference>
<dbReference type="InterPro" id="IPR050763">
    <property type="entry name" value="ABC_transporter_ATP-binding"/>
</dbReference>
<feature type="domain" description="ABC transporter" evidence="7">
    <location>
        <begin position="6"/>
        <end position="248"/>
    </location>
</feature>
<keyword evidence="4" id="KW-0547">Nucleotide-binding</keyword>
<keyword evidence="6" id="KW-0046">Antibiotic resistance</keyword>
<dbReference type="PANTHER" id="PTHR42711:SF5">
    <property type="entry name" value="ABC TRANSPORTER ATP-BINDING PROTEIN NATA"/>
    <property type="match status" value="1"/>
</dbReference>
<dbReference type="InterPro" id="IPR003439">
    <property type="entry name" value="ABC_transporter-like_ATP-bd"/>
</dbReference>
<keyword evidence="3" id="KW-0813">Transport</keyword>
<dbReference type="PROSITE" id="PS50893">
    <property type="entry name" value="ABC_TRANSPORTER_2"/>
    <property type="match status" value="1"/>
</dbReference>
<dbReference type="InterPro" id="IPR027417">
    <property type="entry name" value="P-loop_NTPase"/>
</dbReference>
<keyword evidence="9" id="KW-1185">Reference proteome</keyword>
<evidence type="ECO:0000256" key="3">
    <source>
        <dbReference type="ARBA" id="ARBA00022448"/>
    </source>
</evidence>
<evidence type="ECO:0000313" key="9">
    <source>
        <dbReference type="Proteomes" id="UP001187346"/>
    </source>
</evidence>
<dbReference type="Pfam" id="PF00005">
    <property type="entry name" value="ABC_tran"/>
    <property type="match status" value="1"/>
</dbReference>
<evidence type="ECO:0000256" key="5">
    <source>
        <dbReference type="ARBA" id="ARBA00022840"/>
    </source>
</evidence>
<proteinExistence type="inferred from homology"/>
<comment type="caution">
    <text evidence="8">The sequence shown here is derived from an EMBL/GenBank/DDBJ whole genome shotgun (WGS) entry which is preliminary data.</text>
</comment>
<accession>A0ABU4F5L9</accession>
<comment type="similarity">
    <text evidence="2">Belongs to the ABC transporter superfamily.</text>
</comment>
<evidence type="ECO:0000313" key="8">
    <source>
        <dbReference type="EMBL" id="MDV7214565.1"/>
    </source>
</evidence>
<gene>
    <name evidence="8" type="ORF">R5A26_01225</name>
</gene>
<protein>
    <submittedName>
        <fullName evidence="8">ABC transporter ATP-binding protein</fullName>
    </submittedName>
</protein>
<keyword evidence="5 8" id="KW-0067">ATP-binding</keyword>
<evidence type="ECO:0000256" key="1">
    <source>
        <dbReference type="ARBA" id="ARBA00004202"/>
    </source>
</evidence>
<reference evidence="8 9" key="1">
    <citation type="submission" date="2023-10" db="EMBL/GenBank/DDBJ databases">
        <title>Characterization of rhizosphere-enriched actinobacteria from wheat plants lab-grown on chernevaya soil.</title>
        <authorList>
            <person name="Tikhonova E.N."/>
            <person name="Konopkin A."/>
            <person name="Kravchenko I.K."/>
        </authorList>
    </citation>
    <scope>NUCLEOTIDE SEQUENCE [LARGE SCALE GENOMIC DNA]</scope>
    <source>
        <strain evidence="8 9">RR29</strain>
    </source>
</reference>
<name>A0ABU4F5L9_9ACTN</name>
<dbReference type="EMBL" id="JAWMAJ010000002">
    <property type="protein sequence ID" value="MDV7214565.1"/>
    <property type="molecule type" value="Genomic_DNA"/>
</dbReference>
<evidence type="ECO:0000256" key="4">
    <source>
        <dbReference type="ARBA" id="ARBA00022741"/>
    </source>
</evidence>
<organism evidence="8 9">
    <name type="scientific">Streptomyces prunicolor</name>
    <dbReference type="NCBI Taxonomy" id="67348"/>
    <lineage>
        <taxon>Bacteria</taxon>
        <taxon>Bacillati</taxon>
        <taxon>Actinomycetota</taxon>
        <taxon>Actinomycetes</taxon>
        <taxon>Kitasatosporales</taxon>
        <taxon>Streptomycetaceae</taxon>
        <taxon>Streptomyces</taxon>
    </lineage>
</organism>
<evidence type="ECO:0000259" key="7">
    <source>
        <dbReference type="PROSITE" id="PS50893"/>
    </source>
</evidence>
<evidence type="ECO:0000256" key="6">
    <source>
        <dbReference type="ARBA" id="ARBA00023251"/>
    </source>
</evidence>
<dbReference type="SUPFAM" id="SSF52540">
    <property type="entry name" value="P-loop containing nucleoside triphosphate hydrolases"/>
    <property type="match status" value="1"/>
</dbReference>
<dbReference type="InterPro" id="IPR003593">
    <property type="entry name" value="AAA+_ATPase"/>
</dbReference>
<comment type="subcellular location">
    <subcellularLocation>
        <location evidence="1">Cell membrane</location>
        <topology evidence="1">Peripheral membrane protein</topology>
    </subcellularLocation>
</comment>
<sequence>MPDTGIEVRDLHKEFPVRDRGLFGPRTTKTAVNGLDLDIPAGRITGLLGLNGAGKTTTIKILATLLRPTSGTVRVDDLDSVADARAVRRRINLIAGGERMVYTRMTGRENLWYFGQLYDVPKRELRARIDELLSLVGLTQAADTMVERYSRGMTQRLAIARGLINDPAYLLLDEPTLGLDAPIARDLRRVVARLAAEGTGVLLTSHYLAEVEELCAHVYVIADGRHLAAGSPAELKTATGSLGTVRVTVPQVPPAVAEVATRFGATRTPADGGGEILTLRSPDHMAGPLAAAIVGAGGAITALEIKEASLEDAILALTDGTVPGPVVLA</sequence>
<dbReference type="RefSeq" id="WP_019057316.1">
    <property type="nucleotide sequence ID" value="NZ_JAPEMW010000001.1"/>
</dbReference>
<evidence type="ECO:0000256" key="2">
    <source>
        <dbReference type="ARBA" id="ARBA00005417"/>
    </source>
</evidence>
<dbReference type="GO" id="GO:0005524">
    <property type="term" value="F:ATP binding"/>
    <property type="evidence" value="ECO:0007669"/>
    <property type="project" value="UniProtKB-KW"/>
</dbReference>
<dbReference type="PANTHER" id="PTHR42711">
    <property type="entry name" value="ABC TRANSPORTER ATP-BINDING PROTEIN"/>
    <property type="match status" value="1"/>
</dbReference>
<dbReference type="SMART" id="SM00382">
    <property type="entry name" value="AAA"/>
    <property type="match status" value="1"/>
</dbReference>
<dbReference type="Gene3D" id="3.40.50.300">
    <property type="entry name" value="P-loop containing nucleotide triphosphate hydrolases"/>
    <property type="match status" value="1"/>
</dbReference>